<dbReference type="Pfam" id="PF14690">
    <property type="entry name" value="Zn_ribbon_ISL3"/>
    <property type="match status" value="1"/>
</dbReference>
<dbReference type="GeneID" id="97424712"/>
<evidence type="ECO:0000259" key="2">
    <source>
        <dbReference type="Pfam" id="PF13542"/>
    </source>
</evidence>
<dbReference type="PANTHER" id="PTHR33498:SF1">
    <property type="entry name" value="TRANSPOSASE FOR INSERTION SEQUENCE ELEMENT IS1557"/>
    <property type="match status" value="1"/>
</dbReference>
<name>A0AAW8NFI4_PSEOX</name>
<dbReference type="InterPro" id="IPR029261">
    <property type="entry name" value="Transposase_Znf"/>
</dbReference>
<accession>A0AAW8NFI4</accession>
<dbReference type="Proteomes" id="UP001262032">
    <property type="component" value="Unassembled WGS sequence"/>
</dbReference>
<dbReference type="InterPro" id="IPR032877">
    <property type="entry name" value="Transposase_HTH"/>
</dbReference>
<feature type="domain" description="Transposase IS204/IS1001/IS1096/IS1165 helix-turn-helix" evidence="2">
    <location>
        <begin position="96"/>
        <end position="146"/>
    </location>
</feature>
<protein>
    <submittedName>
        <fullName evidence="4">Transposase</fullName>
    </submittedName>
</protein>
<dbReference type="Pfam" id="PF13542">
    <property type="entry name" value="HTH_Tnp_ISL3"/>
    <property type="match status" value="1"/>
</dbReference>
<dbReference type="PANTHER" id="PTHR33498">
    <property type="entry name" value="TRANSPOSASE FOR INSERTION SEQUENCE ELEMENT IS1557"/>
    <property type="match status" value="1"/>
</dbReference>
<sequence length="430" mass="47920">MNEPTGAAPDAATSIFNLPDYRVISASVLGDGRRRVIVETDQPPGCPTCGVVASRRKERRFQRIRDIPVAGAVEVLWCKYRWYCEERACARLSFFESTTQVPRRARSTGRLRDHVVDAVIRSGRAVSETAAAFGISWWTVRAALNEACLLTLPDVDELSPRMLGIDEHRFRSVRFFRDPGSSSWVRHEPWMTTIVDLDSGQVLGVVDGRDHKGVGDWLFARPLAWRLGVQVVAIDPSAAFRKALRMWLPRTAVAVDHFHLVSLGNQAMTEARQNLSQQVKGRRGRGVDKAWAHRMLLLRAGDTLTGNAAHRLAEVFAADDPTGKLEAVWKVKEQLRILLRTSSLADAAAAKEDLKALVEAAARPETNKLYRTVSRWWKEIEVLIVTGATTGKVEANNTGIKHIKRTARGYRNPGNYKSVILMRSAVRTAA</sequence>
<dbReference type="EMBL" id="JAVDWN010000045">
    <property type="protein sequence ID" value="MDR7166276.1"/>
    <property type="molecule type" value="Genomic_DNA"/>
</dbReference>
<evidence type="ECO:0000313" key="4">
    <source>
        <dbReference type="EMBL" id="MDR7166276.1"/>
    </source>
</evidence>
<dbReference type="Pfam" id="PF01610">
    <property type="entry name" value="DDE_Tnp_ISL3"/>
    <property type="match status" value="1"/>
</dbReference>
<reference evidence="4" key="1">
    <citation type="submission" date="2023-07" db="EMBL/GenBank/DDBJ databases">
        <title>Sorghum-associated microbial communities from plants grown in Nebraska, USA.</title>
        <authorList>
            <person name="Schachtman D."/>
        </authorList>
    </citation>
    <scope>NUCLEOTIDE SEQUENCE</scope>
    <source>
        <strain evidence="4">BE261</strain>
    </source>
</reference>
<gene>
    <name evidence="4" type="ORF">J2X12_004330</name>
</gene>
<evidence type="ECO:0000259" key="1">
    <source>
        <dbReference type="Pfam" id="PF01610"/>
    </source>
</evidence>
<proteinExistence type="predicted"/>
<dbReference type="AlphaFoldDB" id="A0AAW8NFI4"/>
<organism evidence="4 5">
    <name type="scientific">Pseudarthrobacter oxydans</name>
    <name type="common">Arthrobacter oxydans</name>
    <dbReference type="NCBI Taxonomy" id="1671"/>
    <lineage>
        <taxon>Bacteria</taxon>
        <taxon>Bacillati</taxon>
        <taxon>Actinomycetota</taxon>
        <taxon>Actinomycetes</taxon>
        <taxon>Micrococcales</taxon>
        <taxon>Micrococcaceae</taxon>
        <taxon>Pseudarthrobacter</taxon>
    </lineage>
</organism>
<feature type="domain" description="Transposase IS204/IS1001/IS1096/IS1165 zinc-finger" evidence="3">
    <location>
        <begin position="42"/>
        <end position="86"/>
    </location>
</feature>
<dbReference type="NCBIfam" id="NF033550">
    <property type="entry name" value="transpos_ISL3"/>
    <property type="match status" value="1"/>
</dbReference>
<dbReference type="RefSeq" id="WP_310114884.1">
    <property type="nucleotide sequence ID" value="NZ_JAVDTN010000047.1"/>
</dbReference>
<evidence type="ECO:0000259" key="3">
    <source>
        <dbReference type="Pfam" id="PF14690"/>
    </source>
</evidence>
<evidence type="ECO:0000313" key="5">
    <source>
        <dbReference type="Proteomes" id="UP001262032"/>
    </source>
</evidence>
<dbReference type="InterPro" id="IPR002560">
    <property type="entry name" value="Transposase_DDE"/>
</dbReference>
<comment type="caution">
    <text evidence="4">The sequence shown here is derived from an EMBL/GenBank/DDBJ whole genome shotgun (WGS) entry which is preliminary data.</text>
</comment>
<feature type="domain" description="Transposase IS204/IS1001/IS1096/IS1165 DDE" evidence="1">
    <location>
        <begin position="185"/>
        <end position="419"/>
    </location>
</feature>
<dbReference type="InterPro" id="IPR047951">
    <property type="entry name" value="Transpos_ISL3"/>
</dbReference>